<proteinExistence type="predicted"/>
<evidence type="ECO:0000256" key="1">
    <source>
        <dbReference type="SAM" id="MobiDB-lite"/>
    </source>
</evidence>
<dbReference type="GO" id="GO:0016787">
    <property type="term" value="F:hydrolase activity"/>
    <property type="evidence" value="ECO:0007669"/>
    <property type="project" value="InterPro"/>
</dbReference>
<dbReference type="InterPro" id="IPR029052">
    <property type="entry name" value="Metallo-depent_PP-like"/>
</dbReference>
<dbReference type="PATRIC" id="fig|320778.3.peg.1918"/>
<dbReference type="SUPFAM" id="SSF56300">
    <property type="entry name" value="Metallo-dependent phosphatases"/>
    <property type="match status" value="1"/>
</dbReference>
<dbReference type="Pfam" id="PF00149">
    <property type="entry name" value="Metallophos"/>
    <property type="match status" value="1"/>
</dbReference>
<feature type="compositionally biased region" description="Basic and acidic residues" evidence="1">
    <location>
        <begin position="1"/>
        <end position="18"/>
    </location>
</feature>
<evidence type="ECO:0000259" key="2">
    <source>
        <dbReference type="Pfam" id="PF00149"/>
    </source>
</evidence>
<keyword evidence="4" id="KW-1185">Reference proteome</keyword>
<evidence type="ECO:0000313" key="4">
    <source>
        <dbReference type="Proteomes" id="UP000035909"/>
    </source>
</evidence>
<gene>
    <name evidence="3" type="ORF">ABT57_08825</name>
</gene>
<name>A0A0J1K8M2_9GAMM</name>
<dbReference type="STRING" id="320778.ABT57_08825"/>
<organism evidence="3 4">
    <name type="scientific">Photobacterium ganghwense</name>
    <dbReference type="NCBI Taxonomy" id="320778"/>
    <lineage>
        <taxon>Bacteria</taxon>
        <taxon>Pseudomonadati</taxon>
        <taxon>Pseudomonadota</taxon>
        <taxon>Gammaproteobacteria</taxon>
        <taxon>Vibrionales</taxon>
        <taxon>Vibrionaceae</taxon>
        <taxon>Photobacterium</taxon>
    </lineage>
</organism>
<dbReference type="EMBL" id="LDOU01000006">
    <property type="protein sequence ID" value="KLV10692.1"/>
    <property type="molecule type" value="Genomic_DNA"/>
</dbReference>
<feature type="region of interest" description="Disordered" evidence="1">
    <location>
        <begin position="1"/>
        <end position="27"/>
    </location>
</feature>
<protein>
    <recommendedName>
        <fullName evidence="2">Calcineurin-like phosphoesterase domain-containing protein</fullName>
    </recommendedName>
</protein>
<reference evidence="3 4" key="1">
    <citation type="submission" date="2015-05" db="EMBL/GenBank/DDBJ databases">
        <title>Photobacterium galathea sp. nov.</title>
        <authorList>
            <person name="Machado H."/>
            <person name="Gram L."/>
        </authorList>
    </citation>
    <scope>NUCLEOTIDE SEQUENCE [LARGE SCALE GENOMIC DNA]</scope>
    <source>
        <strain evidence="3 4">DSM 22954</strain>
    </source>
</reference>
<sequence length="788" mass="86952">MAGCNDNDHVDNGGKEGNTDSGSGEVIEPPAVVIPAPESDTAVTFTIHPYLQQPSADHMAVLFESEESKLTVWARPAGSQGEFQLAEPVAVDQTTLYSASLTGLKADTLYEYYVVAGEGGITAVSPRYAFKTYPEAGRTPEAFNVIAISDTQNNNTLGALSDLVSKGIVAHVCANEAEQCASNIAAITISGDIVNNGESLLQWRRDFFDQLKAITPYVPLVAVPGNHDYYGNPELSNYRHFFQQPENGSMGYEEQWYFLDYGNLRMIGLDSYPISKNHGKFQAEILGIQRQWLREQLAATETDNNVDYVVSMFHHPCLSELWLSGESIGSCEMVAEMEDFTRRSGKMSGHFFGHTHAYSRGQSMDTNHLWLNAATAAGYREKINDDNYYNKDTRDYDTFAISQSEFGFNLLTFNQQQEPSISLTRYSAEVASKGEGLASLKETFTVSDTLTMKRASVDAPQVLEGNGNVAFNNMKLAITHPQSDGVYEVQWQLSKDPSFEQDVFDIWGNKTRRHNIWPMQDGTIQGMPVDTQAGVDLTRIDLADFSGKVMMGGDESYKWQKRASEYSHDSYRDPFNGSSAPVLTLFPGETWYWRARVRDEHLSWSEWSDKATLAIAAGSTSSLNMENAGAELNALTGWSVDMGYWRVASDMDDILASEGTYYFSARPNNNAAGGDPYDEMSQIIDVSGFNDAISQSAAFVRLTFSSNGWGDGDHAVVTLQPQDSQGATVGEPIVVKTLSRKQQWLDNEAVGLLPTGTDNLKLTVRAVKLSGNMADVHLDNFRVSLTTP</sequence>
<dbReference type="InterPro" id="IPR004843">
    <property type="entry name" value="Calcineurin-like_PHP"/>
</dbReference>
<evidence type="ECO:0000313" key="3">
    <source>
        <dbReference type="EMBL" id="KLV10692.1"/>
    </source>
</evidence>
<dbReference type="AlphaFoldDB" id="A0A0J1K8M2"/>
<dbReference type="Proteomes" id="UP000035909">
    <property type="component" value="Unassembled WGS sequence"/>
</dbReference>
<dbReference type="PANTHER" id="PTHR45867">
    <property type="entry name" value="PURPLE ACID PHOSPHATASE"/>
    <property type="match status" value="1"/>
</dbReference>
<dbReference type="Gene3D" id="3.60.21.10">
    <property type="match status" value="1"/>
</dbReference>
<feature type="domain" description="Calcineurin-like phosphoesterase" evidence="2">
    <location>
        <begin position="144"/>
        <end position="358"/>
    </location>
</feature>
<comment type="caution">
    <text evidence="3">The sequence shown here is derived from an EMBL/GenBank/DDBJ whole genome shotgun (WGS) entry which is preliminary data.</text>
</comment>
<accession>A0A0J1K8M2</accession>
<dbReference type="PANTHER" id="PTHR45867:SF3">
    <property type="entry name" value="ACID PHOSPHATASE TYPE 7"/>
    <property type="match status" value="1"/>
</dbReference>